<name>A0A6J4SGB1_9ACTN</name>
<dbReference type="EMBL" id="CADCVP010000184">
    <property type="protein sequence ID" value="CAA9498641.1"/>
    <property type="molecule type" value="Genomic_DNA"/>
</dbReference>
<dbReference type="GO" id="GO:0004781">
    <property type="term" value="F:sulfate adenylyltransferase (ATP) activity"/>
    <property type="evidence" value="ECO:0007669"/>
    <property type="project" value="UniProtKB-EC"/>
</dbReference>
<protein>
    <submittedName>
        <fullName evidence="1">Sulfate adenylyltransferase subunit 2</fullName>
        <ecNumber evidence="1">2.7.7.4</ecNumber>
    </submittedName>
</protein>
<evidence type="ECO:0000313" key="1">
    <source>
        <dbReference type="EMBL" id="CAA9498641.1"/>
    </source>
</evidence>
<gene>
    <name evidence="1" type="ORF">AVDCRST_MAG69-1751</name>
</gene>
<keyword evidence="1" id="KW-0548">Nucleotidyltransferase</keyword>
<proteinExistence type="predicted"/>
<organism evidence="1">
    <name type="scientific">uncultured Solirubrobacteraceae bacterium</name>
    <dbReference type="NCBI Taxonomy" id="1162706"/>
    <lineage>
        <taxon>Bacteria</taxon>
        <taxon>Bacillati</taxon>
        <taxon>Actinomycetota</taxon>
        <taxon>Thermoleophilia</taxon>
        <taxon>Solirubrobacterales</taxon>
        <taxon>Solirubrobacteraceae</taxon>
        <taxon>environmental samples</taxon>
    </lineage>
</organism>
<reference evidence="1" key="1">
    <citation type="submission" date="2020-02" db="EMBL/GenBank/DDBJ databases">
        <authorList>
            <person name="Meier V. D."/>
        </authorList>
    </citation>
    <scope>NUCLEOTIDE SEQUENCE</scope>
    <source>
        <strain evidence="1">AVDCRST_MAG69</strain>
    </source>
</reference>
<feature type="non-terminal residue" evidence="1">
    <location>
        <position position="35"/>
    </location>
</feature>
<sequence length="35" mass="3946">MSTIITSQLSHLKALEAEAIHIFREVVAELERPVL</sequence>
<dbReference type="EC" id="2.7.7.4" evidence="1"/>
<keyword evidence="1" id="KW-0808">Transferase</keyword>
<accession>A0A6J4SGB1</accession>
<dbReference type="AlphaFoldDB" id="A0A6J4SGB1"/>